<reference evidence="4" key="1">
    <citation type="submission" date="2022-08" db="EMBL/GenBank/DDBJ databases">
        <title>Novel sulfate-reducing endosymbionts in the free-living metamonad Anaeramoeba.</title>
        <authorList>
            <person name="Jerlstrom-Hultqvist J."/>
            <person name="Cepicka I."/>
            <person name="Gallot-Lavallee L."/>
            <person name="Salas-Leiva D."/>
            <person name="Curtis B.A."/>
            <person name="Zahonova K."/>
            <person name="Pipaliya S."/>
            <person name="Dacks J."/>
            <person name="Roger A.J."/>
        </authorList>
    </citation>
    <scope>NUCLEOTIDE SEQUENCE</scope>
    <source>
        <strain evidence="4">Schooner1</strain>
    </source>
</reference>
<evidence type="ECO:0000259" key="3">
    <source>
        <dbReference type="PROSITE" id="PS50132"/>
    </source>
</evidence>
<feature type="transmembrane region" description="Helical" evidence="2">
    <location>
        <begin position="289"/>
        <end position="308"/>
    </location>
</feature>
<dbReference type="EMBL" id="JAOAOG010000054">
    <property type="protein sequence ID" value="KAJ6251716.1"/>
    <property type="molecule type" value="Genomic_DNA"/>
</dbReference>
<feature type="compositionally biased region" description="Acidic residues" evidence="1">
    <location>
        <begin position="553"/>
        <end position="564"/>
    </location>
</feature>
<feature type="transmembrane region" description="Helical" evidence="2">
    <location>
        <begin position="226"/>
        <end position="249"/>
    </location>
</feature>
<accession>A0ABQ8Z4A1</accession>
<proteinExistence type="predicted"/>
<dbReference type="InterPro" id="IPR044926">
    <property type="entry name" value="RGS_subdomain_2"/>
</dbReference>
<dbReference type="PANTHER" id="PTHR10845:SF192">
    <property type="entry name" value="DOUBLE HIT, ISOFORM B"/>
    <property type="match status" value="1"/>
</dbReference>
<dbReference type="SUPFAM" id="SSF48097">
    <property type="entry name" value="Regulator of G-protein signaling, RGS"/>
    <property type="match status" value="1"/>
</dbReference>
<dbReference type="InterPro" id="IPR036305">
    <property type="entry name" value="RGS_sf"/>
</dbReference>
<sequence length="564" mass="66416">MGDGIEPELLTYDLFTAVILITELILYYSFMKRKNVSPINVRSKTLTSIFTFFSSIFILILSFFAFDRLNYSCQVNILIAFFHQTFTIWVYIVQAWRVHFIYLMNKEKLKSIKRFIKSVKSDTNTSTSNEKITSKFKQEYESSIINSTAESNFWEGIEEDNDEEIDKKFEKVEKKFYQKRIQISGKYMFYAILIHFIFMLLMIAVLHVDGKSERKADGKCEYGDLYYVLISIVSMGHILLFAYYLFKIWKIKDNFKIRNQLYMIFITCILTTIVFSSKQRIDEMLLWQWPFTCIIVAQYLIILGYPLWLSRKPYKLTKGRDKNKLENGEDTVEKFTHILTDKNKSKYFLKYLQLDYSIENLLFYQAVTSFEKISPNKKRKKKKYCEQIIKNFVRVNARLEVNLSHSTRTSTIELAEKDPTNPSCFEEAKNKIFFLMYSGSYPTFLFSKQYYEMMIDIDQINIEIGGEKDIQLEDLKEDEDDDHESESQNQSKKDINKESENESKNEKVINNEDENSDDDDRIQNQSKFSSENKDESETSSETSNLESGSDSNSDTDPDSDSDSN</sequence>
<dbReference type="Proteomes" id="UP001150062">
    <property type="component" value="Unassembled WGS sequence"/>
</dbReference>
<keyword evidence="5" id="KW-1185">Reference proteome</keyword>
<feature type="compositionally biased region" description="Low complexity" evidence="1">
    <location>
        <begin position="539"/>
        <end position="552"/>
    </location>
</feature>
<keyword evidence="2" id="KW-0812">Transmembrane</keyword>
<keyword evidence="2" id="KW-0472">Membrane</keyword>
<protein>
    <submittedName>
        <fullName evidence="4">Regulator of g protein signaling</fullName>
    </submittedName>
</protein>
<feature type="region of interest" description="Disordered" evidence="1">
    <location>
        <begin position="476"/>
        <end position="564"/>
    </location>
</feature>
<dbReference type="PROSITE" id="PS50132">
    <property type="entry name" value="RGS"/>
    <property type="match status" value="1"/>
</dbReference>
<feature type="transmembrane region" description="Helical" evidence="2">
    <location>
        <begin position="46"/>
        <end position="66"/>
    </location>
</feature>
<comment type="caution">
    <text evidence="4">The sequence shown here is derived from an EMBL/GenBank/DDBJ whole genome shotgun (WGS) entry which is preliminary data.</text>
</comment>
<dbReference type="SMART" id="SM00315">
    <property type="entry name" value="RGS"/>
    <property type="match status" value="1"/>
</dbReference>
<feature type="transmembrane region" description="Helical" evidence="2">
    <location>
        <begin position="261"/>
        <end position="277"/>
    </location>
</feature>
<dbReference type="Gene3D" id="1.10.167.10">
    <property type="entry name" value="Regulator of G-protein Signalling 4, domain 2"/>
    <property type="match status" value="1"/>
</dbReference>
<organism evidence="4 5">
    <name type="scientific">Anaeramoeba flamelloides</name>
    <dbReference type="NCBI Taxonomy" id="1746091"/>
    <lineage>
        <taxon>Eukaryota</taxon>
        <taxon>Metamonada</taxon>
        <taxon>Anaeramoebidae</taxon>
        <taxon>Anaeramoeba</taxon>
    </lineage>
</organism>
<name>A0ABQ8Z4A1_9EUKA</name>
<dbReference type="Pfam" id="PF00615">
    <property type="entry name" value="RGS"/>
    <property type="match status" value="1"/>
</dbReference>
<feature type="transmembrane region" description="Helical" evidence="2">
    <location>
        <begin position="187"/>
        <end position="206"/>
    </location>
</feature>
<keyword evidence="2" id="KW-1133">Transmembrane helix</keyword>
<feature type="transmembrane region" description="Helical" evidence="2">
    <location>
        <begin position="12"/>
        <end position="30"/>
    </location>
</feature>
<feature type="transmembrane region" description="Helical" evidence="2">
    <location>
        <begin position="86"/>
        <end position="104"/>
    </location>
</feature>
<evidence type="ECO:0000313" key="4">
    <source>
        <dbReference type="EMBL" id="KAJ6251716.1"/>
    </source>
</evidence>
<dbReference type="PANTHER" id="PTHR10845">
    <property type="entry name" value="REGULATOR OF G PROTEIN SIGNALING"/>
    <property type="match status" value="1"/>
</dbReference>
<evidence type="ECO:0000256" key="2">
    <source>
        <dbReference type="SAM" id="Phobius"/>
    </source>
</evidence>
<evidence type="ECO:0000256" key="1">
    <source>
        <dbReference type="SAM" id="MobiDB-lite"/>
    </source>
</evidence>
<dbReference type="PRINTS" id="PR01301">
    <property type="entry name" value="RGSPROTEIN"/>
</dbReference>
<gene>
    <name evidence="4" type="ORF">M0813_01486</name>
</gene>
<feature type="domain" description="RGS" evidence="3">
    <location>
        <begin position="334"/>
        <end position="454"/>
    </location>
</feature>
<evidence type="ECO:0000313" key="5">
    <source>
        <dbReference type="Proteomes" id="UP001150062"/>
    </source>
</evidence>
<dbReference type="InterPro" id="IPR016137">
    <property type="entry name" value="RGS"/>
</dbReference>
<feature type="compositionally biased region" description="Basic and acidic residues" evidence="1">
    <location>
        <begin position="491"/>
        <end position="510"/>
    </location>
</feature>
<feature type="compositionally biased region" description="Acidic residues" evidence="1">
    <location>
        <begin position="511"/>
        <end position="520"/>
    </location>
</feature>